<feature type="compositionally biased region" description="Acidic residues" evidence="4">
    <location>
        <begin position="754"/>
        <end position="763"/>
    </location>
</feature>
<feature type="compositionally biased region" description="Basic and acidic residues" evidence="4">
    <location>
        <begin position="267"/>
        <end position="292"/>
    </location>
</feature>
<dbReference type="SMART" id="SM00501">
    <property type="entry name" value="BRIGHT"/>
    <property type="match status" value="1"/>
</dbReference>
<feature type="domain" description="ARID" evidence="5">
    <location>
        <begin position="58"/>
        <end position="149"/>
    </location>
</feature>
<dbReference type="Proteomes" id="UP000051574">
    <property type="component" value="Unassembled WGS sequence"/>
</dbReference>
<feature type="compositionally biased region" description="Basic and acidic residues" evidence="4">
    <location>
        <begin position="245"/>
        <end position="260"/>
    </location>
</feature>
<dbReference type="InterPro" id="IPR001606">
    <property type="entry name" value="ARID_dom"/>
</dbReference>
<dbReference type="InterPro" id="IPR051232">
    <property type="entry name" value="ARID/SWI1_ChromRemod"/>
</dbReference>
<feature type="region of interest" description="Disordered" evidence="4">
    <location>
        <begin position="713"/>
        <end position="763"/>
    </location>
</feature>
<dbReference type="Gene3D" id="2.30.30.140">
    <property type="match status" value="1"/>
</dbReference>
<dbReference type="InterPro" id="IPR025995">
    <property type="entry name" value="Tudor-knot"/>
</dbReference>
<evidence type="ECO:0000259" key="5">
    <source>
        <dbReference type="PROSITE" id="PS51011"/>
    </source>
</evidence>
<keyword evidence="1" id="KW-0805">Transcription regulation</keyword>
<dbReference type="PANTHER" id="PTHR13964:SF27">
    <property type="entry name" value="HAT-TRICK, ISOFORM D"/>
    <property type="match status" value="1"/>
</dbReference>
<feature type="compositionally biased region" description="Low complexity" evidence="4">
    <location>
        <begin position="442"/>
        <end position="462"/>
    </location>
</feature>
<sequence>MGARVESNHLAEAVEKALKYLDEDELPIHWDRSILFNTQSQYTDSEENFTDSSDDEPREEKDHFVAQLYKFMDDSGTPLNKSPMISNRDVDLYRLFRIVHKLGGYNRVTNQNKWRTVTSRLKFSNTHNICNQVKTVYKKCLFSYEAFYRTLGCTMSDHTRSAKKNRGRSLIRDKDRVTPIQSPRPEKDETPPEQPDKKEEEDKSKAKKTEVKKIEDEKKRSLGSSDSNNEENIEQPECVASTSKDNGRPKRVDTIKGNKEKKGKMQLNDKAKTTEKTEDAKKEEKDKEDKKVQQTRSKGPPPKPKDIAPSPDRKAKETPTKEIATKATASKSAKKSVEEDKKRGRKRINAEDKSNSDSTPEPTTAVIPVNVGDKLKVYYGPTHESKAVTYEAKVIEIDSEAHGPVYMVHYTGWNIRYDEWITPQRIAENLSATTKAKRLKQATSTSKASASTSGVTPTPSTSKLPSKRGRSISISGKSAATEPPRSTTPSSITSSSSRTKSPATPATTRNSRLTRQGESNRRTRRISVQTDVSVQSDSDFEASESESEQSRTRSGNKSEDGETKPVRKKLTKTKGEKRKEDDDTEKEEDIEKPKKTQRKLKKSLEPKRIDDSDDDNINLPKGRDFDLNQIRSELKGITKLKLHSTESSEKDTVSSDDSVTTPDIKVPEETEEKKDKIESTSSSEDVYEFKEPEPFEFESHKIVDDKNKKRFVPRILDNIDKSPKKKSPKSSVKKEIKEEDKKKFKPLSTVKKEEDDDEKEIKV</sequence>
<evidence type="ECO:0000313" key="6">
    <source>
        <dbReference type="EMBL" id="KRT83078.1"/>
    </source>
</evidence>
<feature type="compositionally biased region" description="Acidic residues" evidence="4">
    <location>
        <begin position="538"/>
        <end position="547"/>
    </location>
</feature>
<evidence type="ECO:0000256" key="2">
    <source>
        <dbReference type="ARBA" id="ARBA00023163"/>
    </source>
</evidence>
<feature type="compositionally biased region" description="Basic and acidic residues" evidence="4">
    <location>
        <begin position="184"/>
        <end position="220"/>
    </location>
</feature>
<feature type="region of interest" description="Disordered" evidence="4">
    <location>
        <begin position="157"/>
        <end position="369"/>
    </location>
</feature>
<feature type="compositionally biased region" description="Basic and acidic residues" evidence="4">
    <location>
        <begin position="303"/>
        <end position="324"/>
    </location>
</feature>
<feature type="compositionally biased region" description="Basic and acidic residues" evidence="4">
    <location>
        <begin position="643"/>
        <end position="653"/>
    </location>
</feature>
<feature type="compositionally biased region" description="Basic and acidic residues" evidence="4">
    <location>
        <begin position="621"/>
        <end position="636"/>
    </location>
</feature>
<keyword evidence="2" id="KW-0804">Transcription</keyword>
<dbReference type="SUPFAM" id="SSF46774">
    <property type="entry name" value="ARID-like"/>
    <property type="match status" value="1"/>
</dbReference>
<dbReference type="InterPro" id="IPR016197">
    <property type="entry name" value="Chromo-like_dom_sf"/>
</dbReference>
<feature type="compositionally biased region" description="Low complexity" evidence="4">
    <location>
        <begin position="478"/>
        <end position="509"/>
    </location>
</feature>
<dbReference type="OrthoDB" id="10068428at2759"/>
<evidence type="ECO:0000256" key="3">
    <source>
        <dbReference type="ARBA" id="ARBA00023242"/>
    </source>
</evidence>
<feature type="compositionally biased region" description="Basic and acidic residues" evidence="4">
    <location>
        <begin position="335"/>
        <end position="355"/>
    </location>
</feature>
<dbReference type="Pfam" id="PF11717">
    <property type="entry name" value="Tudor-knot"/>
    <property type="match status" value="1"/>
</dbReference>
<evidence type="ECO:0000313" key="7">
    <source>
        <dbReference type="Proteomes" id="UP000051574"/>
    </source>
</evidence>
<gene>
    <name evidence="6" type="ORF">AMK59_3973</name>
</gene>
<evidence type="ECO:0000256" key="1">
    <source>
        <dbReference type="ARBA" id="ARBA00023015"/>
    </source>
</evidence>
<dbReference type="GO" id="GO:0000976">
    <property type="term" value="F:transcription cis-regulatory region binding"/>
    <property type="evidence" value="ECO:0007669"/>
    <property type="project" value="TreeGrafter"/>
</dbReference>
<dbReference type="GO" id="GO:0005694">
    <property type="term" value="C:chromosome"/>
    <property type="evidence" value="ECO:0007669"/>
    <property type="project" value="UniProtKB-ARBA"/>
</dbReference>
<dbReference type="SMART" id="SM01014">
    <property type="entry name" value="ARID"/>
    <property type="match status" value="1"/>
</dbReference>
<feature type="region of interest" description="Disordered" evidence="4">
    <location>
        <begin position="438"/>
        <end position="692"/>
    </location>
</feature>
<keyword evidence="7" id="KW-1185">Reference proteome</keyword>
<feature type="compositionally biased region" description="Basic and acidic residues" evidence="4">
    <location>
        <begin position="665"/>
        <end position="678"/>
    </location>
</feature>
<organism evidence="6 7">
    <name type="scientific">Oryctes borbonicus</name>
    <dbReference type="NCBI Taxonomy" id="1629725"/>
    <lineage>
        <taxon>Eukaryota</taxon>
        <taxon>Metazoa</taxon>
        <taxon>Ecdysozoa</taxon>
        <taxon>Arthropoda</taxon>
        <taxon>Hexapoda</taxon>
        <taxon>Insecta</taxon>
        <taxon>Pterygota</taxon>
        <taxon>Neoptera</taxon>
        <taxon>Endopterygota</taxon>
        <taxon>Coleoptera</taxon>
        <taxon>Polyphaga</taxon>
        <taxon>Scarabaeiformia</taxon>
        <taxon>Scarabaeidae</taxon>
        <taxon>Dynastinae</taxon>
        <taxon>Oryctes</taxon>
    </lineage>
</organism>
<evidence type="ECO:0000256" key="4">
    <source>
        <dbReference type="SAM" id="MobiDB-lite"/>
    </source>
</evidence>
<dbReference type="GO" id="GO:0006357">
    <property type="term" value="P:regulation of transcription by RNA polymerase II"/>
    <property type="evidence" value="ECO:0007669"/>
    <property type="project" value="TreeGrafter"/>
</dbReference>
<dbReference type="Gene3D" id="1.10.150.60">
    <property type="entry name" value="ARID DNA-binding domain"/>
    <property type="match status" value="1"/>
</dbReference>
<protein>
    <recommendedName>
        <fullName evidence="5">ARID domain-containing protein</fullName>
    </recommendedName>
</protein>
<proteinExistence type="predicted"/>
<keyword evidence="3" id="KW-0539">Nucleus</keyword>
<dbReference type="EMBL" id="LJIG01009439">
    <property type="protein sequence ID" value="KRT83078.1"/>
    <property type="molecule type" value="Genomic_DNA"/>
</dbReference>
<feature type="compositionally biased region" description="Basic and acidic residues" evidence="4">
    <location>
        <begin position="548"/>
        <end position="565"/>
    </location>
</feature>
<dbReference type="PROSITE" id="PS51011">
    <property type="entry name" value="ARID"/>
    <property type="match status" value="1"/>
</dbReference>
<dbReference type="InterPro" id="IPR036431">
    <property type="entry name" value="ARID_dom_sf"/>
</dbReference>
<name>A0A0T6B6Z0_9SCAR</name>
<dbReference type="AlphaFoldDB" id="A0A0T6B6Z0"/>
<dbReference type="SUPFAM" id="SSF54160">
    <property type="entry name" value="Chromo domain-like"/>
    <property type="match status" value="1"/>
</dbReference>
<dbReference type="CDD" id="cd16100">
    <property type="entry name" value="ARID"/>
    <property type="match status" value="1"/>
</dbReference>
<reference evidence="6 7" key="1">
    <citation type="submission" date="2015-09" db="EMBL/GenBank/DDBJ databases">
        <title>Draft genome of the scarab beetle Oryctes borbonicus.</title>
        <authorList>
            <person name="Meyer J.M."/>
            <person name="Markov G.V."/>
            <person name="Baskaran P."/>
            <person name="Herrmann M."/>
            <person name="Sommer R.J."/>
            <person name="Roedelsperger C."/>
        </authorList>
    </citation>
    <scope>NUCLEOTIDE SEQUENCE [LARGE SCALE GENOMIC DNA]</scope>
    <source>
        <strain evidence="6">OB123</strain>
        <tissue evidence="6">Whole animal</tissue>
    </source>
</reference>
<dbReference type="GO" id="GO:0005634">
    <property type="term" value="C:nucleus"/>
    <property type="evidence" value="ECO:0007669"/>
    <property type="project" value="TreeGrafter"/>
</dbReference>
<dbReference type="Pfam" id="PF01388">
    <property type="entry name" value="ARID"/>
    <property type="match status" value="1"/>
</dbReference>
<dbReference type="PANTHER" id="PTHR13964">
    <property type="entry name" value="RBP-RELATED"/>
    <property type="match status" value="1"/>
</dbReference>
<feature type="compositionally biased region" description="Low complexity" evidence="4">
    <location>
        <begin position="527"/>
        <end position="537"/>
    </location>
</feature>
<comment type="caution">
    <text evidence="6">The sequence shown here is derived from an EMBL/GenBank/DDBJ whole genome shotgun (WGS) entry which is preliminary data.</text>
</comment>
<accession>A0A0T6B6Z0</accession>
<feature type="compositionally biased region" description="Basic and acidic residues" evidence="4">
    <location>
        <begin position="732"/>
        <end position="742"/>
    </location>
</feature>
<feature type="non-terminal residue" evidence="6">
    <location>
        <position position="763"/>
    </location>
</feature>